<accession>A0A8H4PI16</accession>
<dbReference type="PANTHER" id="PTHR10039:SF5">
    <property type="entry name" value="NACHT DOMAIN-CONTAINING PROTEIN"/>
    <property type="match status" value="1"/>
</dbReference>
<dbReference type="PANTHER" id="PTHR10039">
    <property type="entry name" value="AMELOGENIN"/>
    <property type="match status" value="1"/>
</dbReference>
<dbReference type="InterPro" id="IPR029068">
    <property type="entry name" value="Glyas_Bleomycin-R_OHBP_Dase"/>
</dbReference>
<dbReference type="Gene3D" id="3.10.180.10">
    <property type="entry name" value="2,3-Dihydroxybiphenyl 1,2-Dioxygenase, domain 1"/>
    <property type="match status" value="1"/>
</dbReference>
<comment type="caution">
    <text evidence="5">The sequence shown here is derived from an EMBL/GenBank/DDBJ whole genome shotgun (WGS) entry which is preliminary data.</text>
</comment>
<protein>
    <submittedName>
        <fullName evidence="5">GTP binding domain</fullName>
    </submittedName>
</protein>
<evidence type="ECO:0000256" key="1">
    <source>
        <dbReference type="ARBA" id="ARBA00022737"/>
    </source>
</evidence>
<dbReference type="Pfam" id="PF25053">
    <property type="entry name" value="DUF7791"/>
    <property type="match status" value="1"/>
</dbReference>
<name>A0A8H4PI16_9HYPO</name>
<feature type="domain" description="VOC" evidence="4">
    <location>
        <begin position="1387"/>
        <end position="1517"/>
    </location>
</feature>
<keyword evidence="2" id="KW-0175">Coiled coil</keyword>
<evidence type="ECO:0000259" key="4">
    <source>
        <dbReference type="PROSITE" id="PS51819"/>
    </source>
</evidence>
<dbReference type="InterPro" id="IPR056884">
    <property type="entry name" value="NPHP3-like_N"/>
</dbReference>
<evidence type="ECO:0000256" key="3">
    <source>
        <dbReference type="SAM" id="MobiDB-lite"/>
    </source>
</evidence>
<dbReference type="CDD" id="cd07262">
    <property type="entry name" value="VOC_like"/>
    <property type="match status" value="1"/>
</dbReference>
<evidence type="ECO:0000256" key="2">
    <source>
        <dbReference type="SAM" id="Coils"/>
    </source>
</evidence>
<reference evidence="5 6" key="1">
    <citation type="submission" date="2020-01" db="EMBL/GenBank/DDBJ databases">
        <title>Identification and distribution of gene clusters putatively required for synthesis of sphingolipid metabolism inhibitors in phylogenetically diverse species of the filamentous fungus Fusarium.</title>
        <authorList>
            <person name="Kim H.-S."/>
            <person name="Busman M."/>
            <person name="Brown D.W."/>
            <person name="Divon H."/>
            <person name="Uhlig S."/>
            <person name="Proctor R.H."/>
        </authorList>
    </citation>
    <scope>NUCLEOTIDE SEQUENCE [LARGE SCALE GENOMIC DNA]</scope>
    <source>
        <strain evidence="5 6">NRRL 20459</strain>
    </source>
</reference>
<gene>
    <name evidence="5" type="ORF">FALBO_11138</name>
</gene>
<dbReference type="InterPro" id="IPR027417">
    <property type="entry name" value="P-loop_NTPase"/>
</dbReference>
<dbReference type="OrthoDB" id="443402at2759"/>
<sequence>MDDTESAAELLADQAQRMSAFIGAIQPEPSDVFILVMGRTGSGKSTFISRCTKKTAVVGHGLTSCNDLNVHMFPCYADSHLGTTSIDVFSFVENNRRVYLIDTPGFNDTHRPEIETLEILATHLGASYANGVRIHGLIILHPITDNRMPGSSLRNLQMIKSVYGWESYTNVAIVTTMWPEASNDEPEIFGAREHKLMVNENYFGDLVAKGATKFRYGERGRRNSYNGMASAWDIVNHLIARLDICPPSELQLQRELVNERKCLEETAAGIAIAERLAKTRQVYKHELRGLSTKLQRQLDNGAHACQLNEHEAAVDEQYERAAYEKKTLRKTMQDLHQDGEKALKGRIDEVDRQLLLQLIAQEEELRSIEKSLLELGEHEEQTEITERFPELHHEIRQPQRHTEQPQMHREGLSREAEVQEELIRNLRRELAKAQNAYQSFHGHAGNFWNGTTNGVAAGVTSGVVGIVISRAQTHRASLVVEMDPLSILGVAAATVQFVDFGQRLFSETWHIYRSASGQTLQLENLSAVSTDVSRLSTAVKEAFQAEEQDVSASKNTDRELLRLCHECDDIAKRILAVMPKVSGAFQKELVTDQRAVACAQPGLRESRSVGDCFRAALRAGWEREEITKISERLEKVRQGMMMAATISIWRNSQSTRGWEHQFSNKLDTMIEMLSKSLATTGHSGPEQNQIHRQKTVEQTVAESMRQNSVTDQIRSRMWKADWEPDPEVLASFPHQTELSAEELNSAICDSLRFDTMDNREEAITKTFDCTFQWVFDKTPQISMEGTPMWSSFPDWLEGESGLPYWITGKPGSGKSTMMKFILQHPALNQHLRTWSQGSPLHVMKYYAWRPGAEMARSEDGLLRTLLHQILEIGSGMTPYLCPRRWFLFQAVREIDAFPPWTMQELEESFERLLQLRENGPRLALFIDGLDEFDSAPVDLCKRIQAISSHSTVKICVASRPWPQFNDAFATSPGLQMHLLTDADIQVFVRGHFRGVVAFQELDDLYGGGGEELLADIVKKAKGVFLWIALVTQTLVENLIDGSGLTRLQEILDTMPSEIESLYNAIYEVIPKRLLPEVSAMLQLYVMAFQPVDWMTLWLADEARGKLTTTQTRIQELDMEMIQATLKRRLGARTRGILELVPQTRTVEYLHRTAAEWVNHPRVWEQIRSQSPQDFDPCVCLLEAETIKMSIENQAVRETFDCPGHPGSRHFRGNIVAGLYYASQVDETKISDAVLTTLLDQCHDSERGIPTRSPRVDWPNTRPMGYPTSNTRTTLVTTFDGVATQFAILPYIRHKFNGNPARFHDVPRRGSIPLLEQAILGPKAYDASEAWISRNQPNMPEVSCSQRLRVVEFLLQHGVRQSGVLSLVKYRPWHNIEEAQYLDAVIELLNRYRAVSVSNLERSIAFYTRVLAPMGITQTFHYKAENCHPKHPNIYGFARDNRYFFWLREGQVKSPAHLGFAAKNQGEVQACYEAALSEGGKPDEVFGGAPGERLYYSKGYYAASVLDLDGNELEFTYKSFQHPSPGTD</sequence>
<dbReference type="InterPro" id="IPR056693">
    <property type="entry name" value="DUF7791"/>
</dbReference>
<evidence type="ECO:0000313" key="5">
    <source>
        <dbReference type="EMBL" id="KAF4462062.1"/>
    </source>
</evidence>
<dbReference type="InterPro" id="IPR037523">
    <property type="entry name" value="VOC_core"/>
</dbReference>
<feature type="coiled-coil region" evidence="2">
    <location>
        <begin position="409"/>
        <end position="443"/>
    </location>
</feature>
<keyword evidence="6" id="KW-1185">Reference proteome</keyword>
<dbReference type="CDD" id="cd00882">
    <property type="entry name" value="Ras_like_GTPase"/>
    <property type="match status" value="1"/>
</dbReference>
<dbReference type="EMBL" id="JAADYS010001598">
    <property type="protein sequence ID" value="KAF4462062.1"/>
    <property type="molecule type" value="Genomic_DNA"/>
</dbReference>
<keyword evidence="1" id="KW-0677">Repeat</keyword>
<evidence type="ECO:0000313" key="6">
    <source>
        <dbReference type="Proteomes" id="UP000554235"/>
    </source>
</evidence>
<dbReference type="SUPFAM" id="SSF54593">
    <property type="entry name" value="Glyoxalase/Bleomycin resistance protein/Dihydroxybiphenyl dioxygenase"/>
    <property type="match status" value="1"/>
</dbReference>
<dbReference type="Proteomes" id="UP000554235">
    <property type="component" value="Unassembled WGS sequence"/>
</dbReference>
<dbReference type="Pfam" id="PF24883">
    <property type="entry name" value="NPHP3_N"/>
    <property type="match status" value="1"/>
</dbReference>
<dbReference type="Gene3D" id="3.40.50.300">
    <property type="entry name" value="P-loop containing nucleotide triphosphate hydrolases"/>
    <property type="match status" value="2"/>
</dbReference>
<organism evidence="5 6">
    <name type="scientific">Fusarium albosuccineum</name>
    <dbReference type="NCBI Taxonomy" id="1237068"/>
    <lineage>
        <taxon>Eukaryota</taxon>
        <taxon>Fungi</taxon>
        <taxon>Dikarya</taxon>
        <taxon>Ascomycota</taxon>
        <taxon>Pezizomycotina</taxon>
        <taxon>Sordariomycetes</taxon>
        <taxon>Hypocreomycetidae</taxon>
        <taxon>Hypocreales</taxon>
        <taxon>Nectriaceae</taxon>
        <taxon>Fusarium</taxon>
        <taxon>Fusarium decemcellulare species complex</taxon>
    </lineage>
</organism>
<dbReference type="PROSITE" id="PS51819">
    <property type="entry name" value="VOC"/>
    <property type="match status" value="1"/>
</dbReference>
<feature type="region of interest" description="Disordered" evidence="3">
    <location>
        <begin position="1248"/>
        <end position="1268"/>
    </location>
</feature>
<proteinExistence type="predicted"/>
<dbReference type="SUPFAM" id="SSF52540">
    <property type="entry name" value="P-loop containing nucleoside triphosphate hydrolases"/>
    <property type="match status" value="2"/>
</dbReference>